<feature type="region of interest" description="Disordered" evidence="1">
    <location>
        <begin position="333"/>
        <end position="359"/>
    </location>
</feature>
<evidence type="ECO:0000256" key="1">
    <source>
        <dbReference type="SAM" id="MobiDB-lite"/>
    </source>
</evidence>
<feature type="region of interest" description="Disordered" evidence="1">
    <location>
        <begin position="589"/>
        <end position="614"/>
    </location>
</feature>
<feature type="compositionally biased region" description="Low complexity" evidence="1">
    <location>
        <begin position="340"/>
        <end position="358"/>
    </location>
</feature>
<name>A0A1B0BB50_9MUSC</name>
<feature type="compositionally biased region" description="Low complexity" evidence="1">
    <location>
        <begin position="258"/>
        <end position="268"/>
    </location>
</feature>
<feature type="compositionally biased region" description="Basic and acidic residues" evidence="1">
    <location>
        <begin position="660"/>
        <end position="671"/>
    </location>
</feature>
<dbReference type="EnsemblMetazoa" id="GPPI024496-RA">
    <property type="protein sequence ID" value="GPPI024496-PA"/>
    <property type="gene ID" value="GPPI024496"/>
</dbReference>
<feature type="region of interest" description="Disordered" evidence="1">
    <location>
        <begin position="636"/>
        <end position="671"/>
    </location>
</feature>
<dbReference type="Proteomes" id="UP000092460">
    <property type="component" value="Unassembled WGS sequence"/>
</dbReference>
<feature type="compositionally biased region" description="Polar residues" evidence="1">
    <location>
        <begin position="101"/>
        <end position="113"/>
    </location>
</feature>
<dbReference type="EMBL" id="JXJN01011305">
    <property type="status" value="NOT_ANNOTATED_CDS"/>
    <property type="molecule type" value="Genomic_DNA"/>
</dbReference>
<feature type="region of interest" description="Disordered" evidence="1">
    <location>
        <begin position="1004"/>
        <end position="1032"/>
    </location>
</feature>
<reference evidence="3" key="1">
    <citation type="submission" date="2015-01" db="EMBL/GenBank/DDBJ databases">
        <authorList>
            <person name="Aksoy S."/>
            <person name="Warren W."/>
            <person name="Wilson R.K."/>
        </authorList>
    </citation>
    <scope>NUCLEOTIDE SEQUENCE [LARGE SCALE GENOMIC DNA]</scope>
    <source>
        <strain evidence="3">IAEA</strain>
    </source>
</reference>
<protein>
    <submittedName>
        <fullName evidence="2">Uncharacterized protein</fullName>
    </submittedName>
</protein>
<feature type="region of interest" description="Disordered" evidence="1">
    <location>
        <begin position="1161"/>
        <end position="1187"/>
    </location>
</feature>
<feature type="region of interest" description="Disordered" evidence="1">
    <location>
        <begin position="253"/>
        <end position="276"/>
    </location>
</feature>
<proteinExistence type="predicted"/>
<dbReference type="InterPro" id="IPR036236">
    <property type="entry name" value="Znf_C2H2_sf"/>
</dbReference>
<feature type="compositionally biased region" description="Basic residues" evidence="1">
    <location>
        <begin position="1011"/>
        <end position="1021"/>
    </location>
</feature>
<feature type="compositionally biased region" description="Basic and acidic residues" evidence="1">
    <location>
        <begin position="922"/>
        <end position="931"/>
    </location>
</feature>
<sequence length="1608" mass="179170">MSTEDDRLQKSEFAELIQHLTQQEILTVEYCVGAVWQKLVTQKDAVKRLFQCNLCKVLQYSMKNLCAHLDGKRHKQQLKSVLHLYHPDYTHPKSKLLPPIQTKSNTAKETSSVGVAPPSTAESKAKKSLTISTTQVNTSRCVVNAKIANPTSTDAASAAKQAITQPTAANGAIMQVKAEVCTANNFTKTKNITNVSNQVTITSQNSEKNAADLRSHITKAAQHLTASGGKAKLEKCANLVVRVQNLGKVENPNETAKKIQNSKQKNSQAAKLPNGSFGSLKNIGLTKVIVKKEKMDDDDEATDKNAWNKEIKKPASKSLETATVKNPIIQKNNSVVAGKSSPNAASRNAAASKANNNNTVKLSKAQYAGQAKNKQQDTSSSKPGIQNEVQTILDTSNGNTTIQEQQQKSGSIQQASFKTYKISLTPKSTNRTIDGNSQQSQPPKIGKTSQKVPEMASIIMSKMPIANENLLKYDKINNSFGSNAAKLKSNKNKEESETQDIIEYEIQDETGQTTNLLASARQIERQISPVKAKISVKSMASLVKNPFALKGQENQKEGDDQTNVHVNDNSLDSPLIIIDDEDIAPITVTSEKSAKNDDICEKSAENGSNNVDGVTTVDETSSIIIDDEDSAAIYPIVPGTRNVNSNKEDKTKNSAGKRSRSSDKISVETSKRQKLVLNPASAFTEKETECENNNKKTDKPRYETDKVIIPTKHKSSLQTQLLSSSSLPCSQNQPNFTNKTFSFKDDEDEILGLLGVEYVIKIIKSRDDHSPRYECGLCELILDGFAMQRHLQAYNHRLKFCEKHFPTAIRHYKQYMGDVPQHEIFKVMTPVLGKLAVAIEKHHGRNLPYESFERDFNVNRHEILAKAFSCRHASEHYGPSFTHLLDSKEIDQIIADRHFFKPMTVSNSILFDKKTCSADVRHGNRESQPMRDRHRHVQRSTSALGPRQHDPKGFGYQPQNSSSLSSLMSVNRLYSAAIEREPLTPVDNETHRLMVEDFLKGTLKNAPDKHLPKRPLNRKRSPSPPHSYSSGYILPTKRLTISPPRRVDIWREYRHLVDKKLSDLNNSFKAYKEDPERHPSYNAEWQKFWKRRKDELIAAGLDHRKYNYQPEWVRFFKIRIEELYSEEAENIKIKLRENLSLPMSNDYLIDPLYHVQAVKENSPTRTTISPQANRQQSERPVILDSSYQDSSPQVVSVLRLMTALEEHLGSLGPKVTQLLSKALQMEKINPRNVNSVMLTDENWSLIETAKEKFKGLVMAGLYEGSKERALNKAIQEAERLFNYAEEVRPRTNIGNCIQTFPKDNTVSSGYVSPGGFNTMQSSNNSRAINSSKQAFVQSSSNAMSVEATLPGNVSNEQTLPTTLTPLLTQADKKELASKLASSLVAQGKTDFDVQQLQKLIAVYSLIEKKKREAGTTTGKKKSNNPSNNNCKTLSETLADLLKNTSPSNEETLGREEIVRNQVAEKSKQQAPMQAVNKESDARSNASQFLGNVNTNMNYQNISMNSSATTAAFPNSFSGGNYFANTTPMMRSNMNANAVNSGAPPGGYNNANMMIGYHQNNQQYAAVANSGQYNNRQYPSGNNQFSSGIWNVGFQRNQYNRGGGNWSRY</sequence>
<feature type="compositionally biased region" description="Basic and acidic residues" evidence="1">
    <location>
        <begin position="592"/>
        <end position="604"/>
    </location>
</feature>
<evidence type="ECO:0000313" key="2">
    <source>
        <dbReference type="EnsemblMetazoa" id="GPPI024496-PA"/>
    </source>
</evidence>
<accession>A0A1B0BB50</accession>
<feature type="region of interest" description="Disordered" evidence="1">
    <location>
        <begin position="922"/>
        <end position="962"/>
    </location>
</feature>
<feature type="compositionally biased region" description="Polar residues" evidence="1">
    <location>
        <begin position="1161"/>
        <end position="1175"/>
    </location>
</feature>
<feature type="region of interest" description="Disordered" evidence="1">
    <location>
        <begin position="93"/>
        <end position="127"/>
    </location>
</feature>
<reference evidence="2" key="2">
    <citation type="submission" date="2020-05" db="UniProtKB">
        <authorList>
            <consortium name="EnsemblMetazoa"/>
        </authorList>
    </citation>
    <scope>IDENTIFICATION</scope>
    <source>
        <strain evidence="2">IAEA</strain>
    </source>
</reference>
<evidence type="ECO:0000313" key="3">
    <source>
        <dbReference type="Proteomes" id="UP000092460"/>
    </source>
</evidence>
<dbReference type="SUPFAM" id="SSF57667">
    <property type="entry name" value="beta-beta-alpha zinc fingers"/>
    <property type="match status" value="1"/>
</dbReference>
<feature type="region of interest" description="Disordered" evidence="1">
    <location>
        <begin position="425"/>
        <end position="450"/>
    </location>
</feature>
<organism evidence="2 3">
    <name type="scientific">Glossina palpalis gambiensis</name>
    <dbReference type="NCBI Taxonomy" id="67801"/>
    <lineage>
        <taxon>Eukaryota</taxon>
        <taxon>Metazoa</taxon>
        <taxon>Ecdysozoa</taxon>
        <taxon>Arthropoda</taxon>
        <taxon>Hexapoda</taxon>
        <taxon>Insecta</taxon>
        <taxon>Pterygota</taxon>
        <taxon>Neoptera</taxon>
        <taxon>Endopterygota</taxon>
        <taxon>Diptera</taxon>
        <taxon>Brachycera</taxon>
        <taxon>Muscomorpha</taxon>
        <taxon>Hippoboscoidea</taxon>
        <taxon>Glossinidae</taxon>
        <taxon>Glossina</taxon>
    </lineage>
</organism>
<dbReference type="VEuPathDB" id="VectorBase:GPPI024496"/>
<feature type="region of interest" description="Disordered" evidence="1">
    <location>
        <begin position="1411"/>
        <end position="1431"/>
    </location>
</feature>
<keyword evidence="3" id="KW-1185">Reference proteome</keyword>